<protein>
    <submittedName>
        <fullName evidence="1">Uncharacterized protein</fullName>
    </submittedName>
</protein>
<gene>
    <name evidence="1" type="ORF">CDAR_42981</name>
</gene>
<evidence type="ECO:0000313" key="1">
    <source>
        <dbReference type="EMBL" id="GIY81847.1"/>
    </source>
</evidence>
<keyword evidence="2" id="KW-1185">Reference proteome</keyword>
<dbReference type="EMBL" id="BPLQ01014670">
    <property type="protein sequence ID" value="GIY81847.1"/>
    <property type="molecule type" value="Genomic_DNA"/>
</dbReference>
<organism evidence="1 2">
    <name type="scientific">Caerostris darwini</name>
    <dbReference type="NCBI Taxonomy" id="1538125"/>
    <lineage>
        <taxon>Eukaryota</taxon>
        <taxon>Metazoa</taxon>
        <taxon>Ecdysozoa</taxon>
        <taxon>Arthropoda</taxon>
        <taxon>Chelicerata</taxon>
        <taxon>Arachnida</taxon>
        <taxon>Araneae</taxon>
        <taxon>Araneomorphae</taxon>
        <taxon>Entelegynae</taxon>
        <taxon>Araneoidea</taxon>
        <taxon>Araneidae</taxon>
        <taxon>Caerostris</taxon>
    </lineage>
</organism>
<name>A0AAV4WGG9_9ARAC</name>
<evidence type="ECO:0000313" key="2">
    <source>
        <dbReference type="Proteomes" id="UP001054837"/>
    </source>
</evidence>
<dbReference type="AlphaFoldDB" id="A0AAV4WGG9"/>
<proteinExistence type="predicted"/>
<reference evidence="1 2" key="1">
    <citation type="submission" date="2021-06" db="EMBL/GenBank/DDBJ databases">
        <title>Caerostris darwini draft genome.</title>
        <authorList>
            <person name="Kono N."/>
            <person name="Arakawa K."/>
        </authorList>
    </citation>
    <scope>NUCLEOTIDE SEQUENCE [LARGE SCALE GENOMIC DNA]</scope>
</reference>
<dbReference type="Proteomes" id="UP001054837">
    <property type="component" value="Unassembled WGS sequence"/>
</dbReference>
<sequence length="129" mass="14613">MNNYLKSSRYGYNFSPNSVRKVGNKFKIHPLHFWADSSIPTWEIHVKQNRQTGVYPLIRSSWFLWQGGGGGGVRFSPDHVISLVLLSLPDSSLIFQKLPFGFGNVINSENFPKSHQAHMLITLFPNAPV</sequence>
<comment type="caution">
    <text evidence="1">The sequence shown here is derived from an EMBL/GenBank/DDBJ whole genome shotgun (WGS) entry which is preliminary data.</text>
</comment>
<accession>A0AAV4WGG9</accession>